<dbReference type="InterPro" id="IPR054254">
    <property type="entry name" value="DUF6985"/>
</dbReference>
<gene>
    <name evidence="2" type="ORF">WCD74_27085</name>
</gene>
<dbReference type="Proteomes" id="UP001385809">
    <property type="component" value="Unassembled WGS sequence"/>
</dbReference>
<evidence type="ECO:0000313" key="3">
    <source>
        <dbReference type="Proteomes" id="UP001385809"/>
    </source>
</evidence>
<keyword evidence="3" id="KW-1185">Reference proteome</keyword>
<organism evidence="2 3">
    <name type="scientific">Actinomycetospora aurantiaca</name>
    <dbReference type="NCBI Taxonomy" id="3129233"/>
    <lineage>
        <taxon>Bacteria</taxon>
        <taxon>Bacillati</taxon>
        <taxon>Actinomycetota</taxon>
        <taxon>Actinomycetes</taxon>
        <taxon>Pseudonocardiales</taxon>
        <taxon>Pseudonocardiaceae</taxon>
        <taxon>Actinomycetospora</taxon>
    </lineage>
</organism>
<protein>
    <recommendedName>
        <fullName evidence="1">DUF6985 domain-containing protein</fullName>
    </recommendedName>
</protein>
<proteinExistence type="predicted"/>
<evidence type="ECO:0000259" key="1">
    <source>
        <dbReference type="Pfam" id="PF22481"/>
    </source>
</evidence>
<name>A0ABU8MX11_9PSEU</name>
<dbReference type="Pfam" id="PF22481">
    <property type="entry name" value="DUF6985"/>
    <property type="match status" value="1"/>
</dbReference>
<accession>A0ABU8MX11</accession>
<sequence>MVTERLRQLAATVADLLDRAEADVPAAPEEHRRYDEAVAAIRAGGAELLDTATPYLWMYYRDVAATVDAEDLGIAPLGDGDDIWEHVRLRRPPTLATGFGSYEPSPCYVDFHGGVTWEPEHGLQLVFDHTGRLCRVGPVSGHLTVAAADSTAPPDAIYG</sequence>
<feature type="domain" description="DUF6985" evidence="1">
    <location>
        <begin position="32"/>
        <end position="143"/>
    </location>
</feature>
<reference evidence="2 3" key="1">
    <citation type="submission" date="2024-03" db="EMBL/GenBank/DDBJ databases">
        <title>Actinomycetospora sp. OC33-EN08, a novel actinomycete isolated from wild orchid (Aerides multiflora).</title>
        <authorList>
            <person name="Suriyachadkun C."/>
        </authorList>
    </citation>
    <scope>NUCLEOTIDE SEQUENCE [LARGE SCALE GENOMIC DNA]</scope>
    <source>
        <strain evidence="2 3">OC33-EN08</strain>
    </source>
</reference>
<dbReference type="EMBL" id="JBBEGN010000023">
    <property type="protein sequence ID" value="MEJ2871453.1"/>
    <property type="molecule type" value="Genomic_DNA"/>
</dbReference>
<dbReference type="RefSeq" id="WP_337698021.1">
    <property type="nucleotide sequence ID" value="NZ_JBBEGN010000023.1"/>
</dbReference>
<evidence type="ECO:0000313" key="2">
    <source>
        <dbReference type="EMBL" id="MEJ2871453.1"/>
    </source>
</evidence>
<comment type="caution">
    <text evidence="2">The sequence shown here is derived from an EMBL/GenBank/DDBJ whole genome shotgun (WGS) entry which is preliminary data.</text>
</comment>